<dbReference type="AlphaFoldDB" id="A0A5J4YJS4"/>
<evidence type="ECO:0000313" key="1">
    <source>
        <dbReference type="EMBL" id="KAA8491701.1"/>
    </source>
</evidence>
<reference evidence="2" key="1">
    <citation type="journal article" date="2019" name="Nat. Commun.">
        <title>Expansion of phycobilisome linker gene families in mesophilic red algae.</title>
        <authorList>
            <person name="Lee J."/>
            <person name="Kim D."/>
            <person name="Bhattacharya D."/>
            <person name="Yoon H.S."/>
        </authorList>
    </citation>
    <scope>NUCLEOTIDE SEQUENCE [LARGE SCALE GENOMIC DNA]</scope>
    <source>
        <strain evidence="2">CCMP 1328</strain>
    </source>
</reference>
<dbReference type="EMBL" id="VRMN01000012">
    <property type="protein sequence ID" value="KAA8491701.1"/>
    <property type="molecule type" value="Genomic_DNA"/>
</dbReference>
<sequence length="300" mass="34034">MHRLVALVYRPVSPSSRNSKLHPSYLQTEPTLCALCCAPLESVSPHKMMPQRVTRSALTRQVLSLVGKYGGHSSVSHPGDLLPMICFRIRVTPMHTYTHDARRFSIPRMLRTTRAFSFLHCRHCWVPLLYYHGAYPEAVLRVGSCARLPSPAQLVGPGLPYRVNSLPASFNSIPFSQEHLCLGPRPARSGELLYRAAWRRISHCACTVTTMAEENRALGPFTLAALRRADVGLDGRTCVAVERRQQTLCVGRLPRTQSHRLRDTETLERALHNERLSDTQRVLQHLPRTFLFWFFGSLFK</sequence>
<evidence type="ECO:0000313" key="2">
    <source>
        <dbReference type="Proteomes" id="UP000324585"/>
    </source>
</evidence>
<gene>
    <name evidence="1" type="ORF">FVE85_9748</name>
</gene>
<proteinExistence type="predicted"/>
<organism evidence="1 2">
    <name type="scientific">Porphyridium purpureum</name>
    <name type="common">Red alga</name>
    <name type="synonym">Porphyridium cruentum</name>
    <dbReference type="NCBI Taxonomy" id="35688"/>
    <lineage>
        <taxon>Eukaryota</taxon>
        <taxon>Rhodophyta</taxon>
        <taxon>Bangiophyceae</taxon>
        <taxon>Porphyridiales</taxon>
        <taxon>Porphyridiaceae</taxon>
        <taxon>Porphyridium</taxon>
    </lineage>
</organism>
<dbReference type="Proteomes" id="UP000324585">
    <property type="component" value="Unassembled WGS sequence"/>
</dbReference>
<protein>
    <submittedName>
        <fullName evidence="1">Uncharacterized protein</fullName>
    </submittedName>
</protein>
<name>A0A5J4YJS4_PORPP</name>
<comment type="caution">
    <text evidence="1">The sequence shown here is derived from an EMBL/GenBank/DDBJ whole genome shotgun (WGS) entry which is preliminary data.</text>
</comment>
<accession>A0A5J4YJS4</accession>
<keyword evidence="2" id="KW-1185">Reference proteome</keyword>